<keyword evidence="3" id="KW-1185">Reference proteome</keyword>
<name>A0A841T741_9BACL</name>
<feature type="transmembrane region" description="Helical" evidence="1">
    <location>
        <begin position="23"/>
        <end position="41"/>
    </location>
</feature>
<keyword evidence="1" id="KW-1133">Transmembrane helix</keyword>
<feature type="transmembrane region" description="Helical" evidence="1">
    <location>
        <begin position="53"/>
        <end position="70"/>
    </location>
</feature>
<dbReference type="Pfam" id="PF05857">
    <property type="entry name" value="TraX"/>
    <property type="match status" value="1"/>
</dbReference>
<comment type="caution">
    <text evidence="2">The sequence shown here is derived from an EMBL/GenBank/DDBJ whole genome shotgun (WGS) entry which is preliminary data.</text>
</comment>
<keyword evidence="1" id="KW-0472">Membrane</keyword>
<dbReference type="EMBL" id="JACJVQ010000025">
    <property type="protein sequence ID" value="MBB6637890.1"/>
    <property type="molecule type" value="Genomic_DNA"/>
</dbReference>
<feature type="transmembrane region" description="Helical" evidence="1">
    <location>
        <begin position="76"/>
        <end position="93"/>
    </location>
</feature>
<dbReference type="InterPro" id="IPR008875">
    <property type="entry name" value="TraX"/>
</dbReference>
<evidence type="ECO:0000313" key="2">
    <source>
        <dbReference type="EMBL" id="MBB6637890.1"/>
    </source>
</evidence>
<keyword evidence="1" id="KW-0812">Transmembrane</keyword>
<protein>
    <submittedName>
        <fullName evidence="2">Conjugal transfer protein TraX</fullName>
    </submittedName>
</protein>
<dbReference type="Proteomes" id="UP000535838">
    <property type="component" value="Unassembled WGS sequence"/>
</dbReference>
<feature type="transmembrane region" description="Helical" evidence="1">
    <location>
        <begin position="137"/>
        <end position="153"/>
    </location>
</feature>
<evidence type="ECO:0000313" key="3">
    <source>
        <dbReference type="Proteomes" id="UP000535838"/>
    </source>
</evidence>
<sequence>MQIIAMLTMLIDHVGFVFFPESAAWRIIGRIAFPLYAYGIVQGFLRTRSRPNYLNRLLMLALISQVPYMLGLQVLRVNVIGTFVVCLAALIWIDRCKSKWAGVCIAAVAAALLEFIPFDYGAYGLLLILMYRYLPQAYWIAVHFVLNVGYFYLNGWEIQFFSLIPTVFLAYSKQLADWKRGFGYRVPNWLWRSFYPAHLFVLAVIVAVREYG</sequence>
<accession>A0A841T741</accession>
<feature type="transmembrane region" description="Helical" evidence="1">
    <location>
        <begin position="189"/>
        <end position="208"/>
    </location>
</feature>
<gene>
    <name evidence="2" type="ORF">H7B67_27500</name>
</gene>
<organism evidence="2 3">
    <name type="scientific">Cohnella thailandensis</name>
    <dbReference type="NCBI Taxonomy" id="557557"/>
    <lineage>
        <taxon>Bacteria</taxon>
        <taxon>Bacillati</taxon>
        <taxon>Bacillota</taxon>
        <taxon>Bacilli</taxon>
        <taxon>Bacillales</taxon>
        <taxon>Paenibacillaceae</taxon>
        <taxon>Cohnella</taxon>
    </lineage>
</organism>
<proteinExistence type="predicted"/>
<dbReference type="RefSeq" id="WP_185123101.1">
    <property type="nucleotide sequence ID" value="NZ_JACJVQ010000025.1"/>
</dbReference>
<feature type="transmembrane region" description="Helical" evidence="1">
    <location>
        <begin position="100"/>
        <end position="131"/>
    </location>
</feature>
<evidence type="ECO:0000256" key="1">
    <source>
        <dbReference type="SAM" id="Phobius"/>
    </source>
</evidence>
<reference evidence="2 3" key="1">
    <citation type="submission" date="2020-08" db="EMBL/GenBank/DDBJ databases">
        <title>Cohnella phylogeny.</title>
        <authorList>
            <person name="Dunlap C."/>
        </authorList>
    </citation>
    <scope>NUCLEOTIDE SEQUENCE [LARGE SCALE GENOMIC DNA]</scope>
    <source>
        <strain evidence="2 3">DSM 25241</strain>
    </source>
</reference>
<dbReference type="AlphaFoldDB" id="A0A841T741"/>